<dbReference type="InterPro" id="IPR009057">
    <property type="entry name" value="Homeodomain-like_sf"/>
</dbReference>
<dbReference type="GO" id="GO:0032259">
    <property type="term" value="P:methylation"/>
    <property type="evidence" value="ECO:0007669"/>
    <property type="project" value="UniProtKB-KW"/>
</dbReference>
<dbReference type="GO" id="GO:0008270">
    <property type="term" value="F:zinc ion binding"/>
    <property type="evidence" value="ECO:0007669"/>
    <property type="project" value="InterPro"/>
</dbReference>
<organism evidence="7 8">
    <name type="scientific">Bifiguratus adelaidae</name>
    <dbReference type="NCBI Taxonomy" id="1938954"/>
    <lineage>
        <taxon>Eukaryota</taxon>
        <taxon>Fungi</taxon>
        <taxon>Fungi incertae sedis</taxon>
        <taxon>Mucoromycota</taxon>
        <taxon>Mucoromycotina</taxon>
        <taxon>Endogonomycetes</taxon>
        <taxon>Endogonales</taxon>
        <taxon>Endogonales incertae sedis</taxon>
        <taxon>Bifiguratus</taxon>
    </lineage>
</organism>
<evidence type="ECO:0000313" key="8">
    <source>
        <dbReference type="Proteomes" id="UP000242875"/>
    </source>
</evidence>
<gene>
    <name evidence="7" type="ORF">BZG36_02169</name>
</gene>
<dbReference type="Proteomes" id="UP000242875">
    <property type="component" value="Unassembled WGS sequence"/>
</dbReference>
<dbReference type="SUPFAM" id="SSF57884">
    <property type="entry name" value="Ada DNA repair protein, N-terminal domain (N-Ada 10)"/>
    <property type="match status" value="1"/>
</dbReference>
<evidence type="ECO:0000259" key="6">
    <source>
        <dbReference type="PROSITE" id="PS01124"/>
    </source>
</evidence>
<evidence type="ECO:0000313" key="7">
    <source>
        <dbReference type="EMBL" id="OZJ04189.1"/>
    </source>
</evidence>
<keyword evidence="4" id="KW-0010">Activator</keyword>
<dbReference type="InterPro" id="IPR018060">
    <property type="entry name" value="HTH_AraC"/>
</dbReference>
<sequence length="284" mass="31115">MPFVTDSQRWSALVVRDQHSNGQFVYAVKSTGIYCRPVCPSRLARRANVVFYSTPAEAAKQGFRACKRCKPDVEIWDRNGHTQKVEQIKRMIEEAVDADLNAKAFSLKVLANEVGLTEFHFHRVFKASCGLTPKGYANKYKNDKQKRAGGITPTSGSTLSDAEQETLITPASPYSVSDLGHFGVNLLGDASTSTFQPELYHDDVPGSHLNRHSDTGKGMANTSVGLQEGLEFDVADWLRRSAEGSTTEQVAIDTAPSMLSTTPDAATLLDMNLELLLTSDLSRV</sequence>
<evidence type="ECO:0000256" key="2">
    <source>
        <dbReference type="ARBA" id="ARBA00022603"/>
    </source>
</evidence>
<dbReference type="EMBL" id="MVBO01000050">
    <property type="protein sequence ID" value="OZJ04189.1"/>
    <property type="molecule type" value="Genomic_DNA"/>
</dbReference>
<keyword evidence="3" id="KW-0805">Transcription regulation</keyword>
<reference evidence="7 8" key="1">
    <citation type="journal article" date="2017" name="Mycologia">
        <title>Bifiguratus adelaidae, gen. et sp. nov., a new member of Mucoromycotina in endophytic and soil-dwelling habitats.</title>
        <authorList>
            <person name="Torres-Cruz T.J."/>
            <person name="Billingsley Tobias T.L."/>
            <person name="Almatruk M."/>
            <person name="Hesse C."/>
            <person name="Kuske C.R."/>
            <person name="Desiro A."/>
            <person name="Benucci G.M."/>
            <person name="Bonito G."/>
            <person name="Stajich J.E."/>
            <person name="Dunlap C."/>
            <person name="Arnold A.E."/>
            <person name="Porras-Alfaro A."/>
        </authorList>
    </citation>
    <scope>NUCLEOTIDE SEQUENCE [LARGE SCALE GENOMIC DNA]</scope>
    <source>
        <strain evidence="7 8">AZ0501</strain>
    </source>
</reference>
<dbReference type="InterPro" id="IPR035451">
    <property type="entry name" value="Ada-like_dom_sf"/>
</dbReference>
<evidence type="ECO:0000256" key="4">
    <source>
        <dbReference type="ARBA" id="ARBA00023159"/>
    </source>
</evidence>
<dbReference type="SUPFAM" id="SSF46689">
    <property type="entry name" value="Homeodomain-like"/>
    <property type="match status" value="1"/>
</dbReference>
<keyword evidence="5" id="KW-0804">Transcription</keyword>
<dbReference type="Pfam" id="PF02805">
    <property type="entry name" value="Ada_Zn_binding"/>
    <property type="match status" value="1"/>
</dbReference>
<comment type="caution">
    <text evidence="7">The sequence shown here is derived from an EMBL/GenBank/DDBJ whole genome shotgun (WGS) entry which is preliminary data.</text>
</comment>
<dbReference type="GO" id="GO:0003700">
    <property type="term" value="F:DNA-binding transcription factor activity"/>
    <property type="evidence" value="ECO:0007669"/>
    <property type="project" value="InterPro"/>
</dbReference>
<keyword evidence="2" id="KW-0489">Methyltransferase</keyword>
<dbReference type="GO" id="GO:0008168">
    <property type="term" value="F:methyltransferase activity"/>
    <property type="evidence" value="ECO:0007669"/>
    <property type="project" value="UniProtKB-KW"/>
</dbReference>
<feature type="domain" description="HTH araC/xylS-type" evidence="6">
    <location>
        <begin position="86"/>
        <end position="141"/>
    </location>
</feature>
<protein>
    <recommendedName>
        <fullName evidence="6">HTH araC/xylS-type domain-containing protein</fullName>
    </recommendedName>
</protein>
<keyword evidence="8" id="KW-1185">Reference proteome</keyword>
<dbReference type="GO" id="GO:0043565">
    <property type="term" value="F:sequence-specific DNA binding"/>
    <property type="evidence" value="ECO:0007669"/>
    <property type="project" value="InterPro"/>
</dbReference>
<proteinExistence type="predicted"/>
<dbReference type="Gene3D" id="1.10.10.60">
    <property type="entry name" value="Homeodomain-like"/>
    <property type="match status" value="1"/>
</dbReference>
<dbReference type="OrthoDB" id="2447880at2759"/>
<evidence type="ECO:0000256" key="3">
    <source>
        <dbReference type="ARBA" id="ARBA00023015"/>
    </source>
</evidence>
<evidence type="ECO:0000256" key="1">
    <source>
        <dbReference type="ARBA" id="ARBA00001947"/>
    </source>
</evidence>
<name>A0A261Y0N8_9FUNG</name>
<accession>A0A261Y0N8</accession>
<comment type="cofactor">
    <cofactor evidence="1">
        <name>Zn(2+)</name>
        <dbReference type="ChEBI" id="CHEBI:29105"/>
    </cofactor>
</comment>
<dbReference type="Gene3D" id="3.40.10.10">
    <property type="entry name" value="DNA Methylphosphotriester Repair Domain"/>
    <property type="match status" value="1"/>
</dbReference>
<keyword evidence="2" id="KW-0808">Transferase</keyword>
<dbReference type="AlphaFoldDB" id="A0A261Y0N8"/>
<evidence type="ECO:0000256" key="5">
    <source>
        <dbReference type="ARBA" id="ARBA00023163"/>
    </source>
</evidence>
<dbReference type="InterPro" id="IPR004026">
    <property type="entry name" value="Ada_DNA_repair_Zn-bd"/>
</dbReference>
<dbReference type="PROSITE" id="PS01124">
    <property type="entry name" value="HTH_ARAC_FAMILY_2"/>
    <property type="match status" value="1"/>
</dbReference>
<dbReference type="GO" id="GO:0006281">
    <property type="term" value="P:DNA repair"/>
    <property type="evidence" value="ECO:0007669"/>
    <property type="project" value="InterPro"/>
</dbReference>